<dbReference type="EMBL" id="JAKKPZ010000192">
    <property type="protein sequence ID" value="KAI1699099.1"/>
    <property type="molecule type" value="Genomic_DNA"/>
</dbReference>
<proteinExistence type="predicted"/>
<organism evidence="3 4">
    <name type="scientific">Ditylenchus destructor</name>
    <dbReference type="NCBI Taxonomy" id="166010"/>
    <lineage>
        <taxon>Eukaryota</taxon>
        <taxon>Metazoa</taxon>
        <taxon>Ecdysozoa</taxon>
        <taxon>Nematoda</taxon>
        <taxon>Chromadorea</taxon>
        <taxon>Rhabditida</taxon>
        <taxon>Tylenchina</taxon>
        <taxon>Tylenchomorpha</taxon>
        <taxon>Sphaerularioidea</taxon>
        <taxon>Anguinidae</taxon>
        <taxon>Anguininae</taxon>
        <taxon>Ditylenchus</taxon>
    </lineage>
</organism>
<dbReference type="InterPro" id="IPR001810">
    <property type="entry name" value="F-box_dom"/>
</dbReference>
<name>A0AAD4QYX6_9BILA</name>
<evidence type="ECO:0000313" key="3">
    <source>
        <dbReference type="EMBL" id="KAI1699099.1"/>
    </source>
</evidence>
<evidence type="ECO:0000259" key="2">
    <source>
        <dbReference type="Pfam" id="PF00646"/>
    </source>
</evidence>
<comment type="caution">
    <text evidence="3">The sequence shown here is derived from an EMBL/GenBank/DDBJ whole genome shotgun (WGS) entry which is preliminary data.</text>
</comment>
<evidence type="ECO:0000313" key="4">
    <source>
        <dbReference type="Proteomes" id="UP001201812"/>
    </source>
</evidence>
<evidence type="ECO:0000256" key="1">
    <source>
        <dbReference type="SAM" id="MobiDB-lite"/>
    </source>
</evidence>
<protein>
    <recommendedName>
        <fullName evidence="2">F-box domain-containing protein</fullName>
    </recommendedName>
</protein>
<feature type="region of interest" description="Disordered" evidence="1">
    <location>
        <begin position="1"/>
        <end position="36"/>
    </location>
</feature>
<dbReference type="AlphaFoldDB" id="A0AAD4QYX6"/>
<feature type="compositionally biased region" description="Basic and acidic residues" evidence="1">
    <location>
        <begin position="1"/>
        <end position="20"/>
    </location>
</feature>
<reference evidence="3" key="1">
    <citation type="submission" date="2022-01" db="EMBL/GenBank/DDBJ databases">
        <title>Genome Sequence Resource for Two Populations of Ditylenchus destructor, the Migratory Endoparasitic Phytonematode.</title>
        <authorList>
            <person name="Zhang H."/>
            <person name="Lin R."/>
            <person name="Xie B."/>
        </authorList>
    </citation>
    <scope>NUCLEOTIDE SEQUENCE</scope>
    <source>
        <strain evidence="3">BazhouSP</strain>
    </source>
</reference>
<feature type="domain" description="F-box" evidence="2">
    <location>
        <begin position="39"/>
        <end position="74"/>
    </location>
</feature>
<dbReference type="Proteomes" id="UP001201812">
    <property type="component" value="Unassembled WGS sequence"/>
</dbReference>
<gene>
    <name evidence="3" type="ORF">DdX_17529</name>
</gene>
<dbReference type="Pfam" id="PF00646">
    <property type="entry name" value="F-box"/>
    <property type="match status" value="1"/>
</dbReference>
<accession>A0AAD4QYX6</accession>
<sequence length="132" mass="14886">MRRSDRPTGKQAERENEAQGKLKGKSSRSDNGVSKSVTLDNDTMVEVIKHLNYCQLAKSSLVSKRYRGLIQKNRHKMARLTFSYIGTSLNKNLPEMRYSFPIVKLTPQVESRPLVVIIEGQSPSLKCSICST</sequence>
<keyword evidence="4" id="KW-1185">Reference proteome</keyword>